<gene>
    <name evidence="1" type="ORF">SAMN06265377_0447</name>
</gene>
<dbReference type="PROSITE" id="PS51257">
    <property type="entry name" value="PROKAR_LIPOPROTEIN"/>
    <property type="match status" value="1"/>
</dbReference>
<evidence type="ECO:0000313" key="2">
    <source>
        <dbReference type="Proteomes" id="UP000219048"/>
    </source>
</evidence>
<proteinExistence type="predicted"/>
<accession>A0A285MEA8</accession>
<reference evidence="2" key="1">
    <citation type="submission" date="2017-09" db="EMBL/GenBank/DDBJ databases">
        <authorList>
            <person name="Varghese N."/>
            <person name="Submissions S."/>
        </authorList>
    </citation>
    <scope>NUCLEOTIDE SEQUENCE [LARGE SCALE GENOMIC DNA]</scope>
    <source>
        <strain evidence="2">DSM 25885</strain>
    </source>
</reference>
<dbReference type="OrthoDB" id="1043604at2"/>
<dbReference type="Proteomes" id="UP000219048">
    <property type="component" value="Unassembled WGS sequence"/>
</dbReference>
<dbReference type="AlphaFoldDB" id="A0A285MEA8"/>
<dbReference type="Pfam" id="PF14254">
    <property type="entry name" value="DUF4348"/>
    <property type="match status" value="1"/>
</dbReference>
<organism evidence="1 2">
    <name type="scientific">Flagellimonas pacifica</name>
    <dbReference type="NCBI Taxonomy" id="1247520"/>
    <lineage>
        <taxon>Bacteria</taxon>
        <taxon>Pseudomonadati</taxon>
        <taxon>Bacteroidota</taxon>
        <taxon>Flavobacteriia</taxon>
        <taxon>Flavobacteriales</taxon>
        <taxon>Flavobacteriaceae</taxon>
        <taxon>Flagellimonas</taxon>
    </lineage>
</organism>
<dbReference type="EMBL" id="OBEH01000001">
    <property type="protein sequence ID" value="SNY94787.1"/>
    <property type="molecule type" value="Genomic_DNA"/>
</dbReference>
<sequence length="178" mass="21206">MMRKNTTLYMFVLIILGVFSCKREPRNKEAYSNTIESPVLSEKVDNHKEEKEKIIKPIEMAKDCNQTFDAFFKRFATDSVFQKNRVKYPMEWYFYGNANYASLDKEIINSKDKFRYFDFTQDKKAIEREYGAFKIEKAKHKDSVIYKRIGLDSGLLMNFKFHLVDGCWYMVEILDEST</sequence>
<keyword evidence="2" id="KW-1185">Reference proteome</keyword>
<name>A0A285MEA8_9FLAO</name>
<protein>
    <recommendedName>
        <fullName evidence="3">DUF4348 domain-containing protein</fullName>
    </recommendedName>
</protein>
<evidence type="ECO:0008006" key="3">
    <source>
        <dbReference type="Google" id="ProtNLM"/>
    </source>
</evidence>
<evidence type="ECO:0000313" key="1">
    <source>
        <dbReference type="EMBL" id="SNY94787.1"/>
    </source>
</evidence>
<dbReference type="Gene3D" id="3.10.450.410">
    <property type="match status" value="1"/>
</dbReference>
<dbReference type="InterPro" id="IPR025590">
    <property type="entry name" value="DUF4348"/>
</dbReference>